<name>A0AAE7WDN3_9CAUD</name>
<dbReference type="RefSeq" id="YP_010673236.1">
    <property type="nucleotide sequence ID" value="NC_070983.1"/>
</dbReference>
<protein>
    <submittedName>
        <fullName evidence="1">Uncharacterized protein</fullName>
    </submittedName>
</protein>
<dbReference type="KEGG" id="vg:77949530"/>
<keyword evidence="2" id="KW-1185">Reference proteome</keyword>
<dbReference type="GeneID" id="77949530"/>
<dbReference type="EMBL" id="MZ398243">
    <property type="protein sequence ID" value="QYC96942.1"/>
    <property type="molecule type" value="Genomic_DNA"/>
</dbReference>
<proteinExistence type="predicted"/>
<organism evidence="1 2">
    <name type="scientific">Escherichia phage IME267</name>
    <dbReference type="NCBI Taxonomy" id="2860374"/>
    <lineage>
        <taxon>Viruses</taxon>
        <taxon>Duplodnaviria</taxon>
        <taxon>Heunggongvirae</taxon>
        <taxon>Uroviricota</taxon>
        <taxon>Caudoviricetes</taxon>
        <taxon>Mktvariviridae</taxon>
        <taxon>Gordonclarkvirinae</taxon>
        <taxon>Suseptimavirus</taxon>
        <taxon>Suseptimavirus IME267</taxon>
    </lineage>
</organism>
<evidence type="ECO:0000313" key="1">
    <source>
        <dbReference type="EMBL" id="QYC96942.1"/>
    </source>
</evidence>
<sequence>MDKLWAVRTKWANKALGGDCIQLFNTRQEARLAKKTIKATKALGIAEKVEIHRWIENIHNSAGFISSKVYY</sequence>
<accession>A0AAE7WDN3</accession>
<evidence type="ECO:0000313" key="2">
    <source>
        <dbReference type="Proteomes" id="UP000826846"/>
    </source>
</evidence>
<reference evidence="1 2" key="1">
    <citation type="submission" date="2021-06" db="EMBL/GenBank/DDBJ databases">
        <authorList>
            <person name="Tian F."/>
            <person name="Li J."/>
            <person name="Li F."/>
            <person name="Tong Y."/>
        </authorList>
    </citation>
    <scope>NUCLEOTIDE SEQUENCE [LARGE SCALE GENOMIC DNA]</scope>
</reference>
<dbReference type="Proteomes" id="UP000826846">
    <property type="component" value="Segment"/>
</dbReference>